<evidence type="ECO:0000313" key="2">
    <source>
        <dbReference type="EMBL" id="MBV7256645.1"/>
    </source>
</evidence>
<feature type="transmembrane region" description="Helical" evidence="1">
    <location>
        <begin position="54"/>
        <end position="72"/>
    </location>
</feature>
<proteinExistence type="predicted"/>
<keyword evidence="1" id="KW-1133">Transmembrane helix</keyword>
<feature type="transmembrane region" description="Helical" evidence="1">
    <location>
        <begin position="31"/>
        <end position="47"/>
    </location>
</feature>
<keyword evidence="3" id="KW-1185">Reference proteome</keyword>
<comment type="caution">
    <text evidence="2">The sequence shown here is derived from an EMBL/GenBank/DDBJ whole genome shotgun (WGS) entry which is preliminary data.</text>
</comment>
<gene>
    <name evidence="2" type="ORF">KCG44_07585</name>
</gene>
<feature type="transmembrane region" description="Helical" evidence="1">
    <location>
        <begin position="7"/>
        <end position="25"/>
    </location>
</feature>
<reference evidence="2 3" key="1">
    <citation type="submission" date="2021-04" db="EMBL/GenBank/DDBJ databases">
        <authorList>
            <person name="Pira H."/>
            <person name="Risdian C."/>
            <person name="Wink J."/>
        </authorList>
    </citation>
    <scope>NUCLEOTIDE SEQUENCE [LARGE SCALE GENOMIC DNA]</scope>
    <source>
        <strain evidence="2 3">WHA3</strain>
    </source>
</reference>
<organism evidence="2 3">
    <name type="scientific">Pacificimonas pallii</name>
    <dbReference type="NCBI Taxonomy" id="2827236"/>
    <lineage>
        <taxon>Bacteria</taxon>
        <taxon>Pseudomonadati</taxon>
        <taxon>Pseudomonadota</taxon>
        <taxon>Alphaproteobacteria</taxon>
        <taxon>Sphingomonadales</taxon>
        <taxon>Sphingosinicellaceae</taxon>
        <taxon>Pacificimonas</taxon>
    </lineage>
</organism>
<protein>
    <recommendedName>
        <fullName evidence="4">Transmembrane protein</fullName>
    </recommendedName>
</protein>
<dbReference type="EMBL" id="JAGSPA010000002">
    <property type="protein sequence ID" value="MBV7256645.1"/>
    <property type="molecule type" value="Genomic_DNA"/>
</dbReference>
<evidence type="ECO:0000313" key="3">
    <source>
        <dbReference type="Proteomes" id="UP000722336"/>
    </source>
</evidence>
<accession>A0ABS6SE55</accession>
<dbReference type="Proteomes" id="UP000722336">
    <property type="component" value="Unassembled WGS sequence"/>
</dbReference>
<evidence type="ECO:0000256" key="1">
    <source>
        <dbReference type="SAM" id="Phobius"/>
    </source>
</evidence>
<dbReference type="RefSeq" id="WP_218445324.1">
    <property type="nucleotide sequence ID" value="NZ_JAGSPA010000002.1"/>
</dbReference>
<name>A0ABS6SE55_9SPHN</name>
<sequence>MLNIASIFLGLIALLFVIPGLIPLLGWANWISLPIAIFGGALGAMSSSNMGRNLNIFILIVATLRLMIGGGII</sequence>
<keyword evidence="1" id="KW-0472">Membrane</keyword>
<keyword evidence="1" id="KW-0812">Transmembrane</keyword>
<evidence type="ECO:0008006" key="4">
    <source>
        <dbReference type="Google" id="ProtNLM"/>
    </source>
</evidence>